<dbReference type="GO" id="GO:0016705">
    <property type="term" value="F:oxidoreductase activity, acting on paired donors, with incorporation or reduction of molecular oxygen"/>
    <property type="evidence" value="ECO:0007669"/>
    <property type="project" value="InterPro"/>
</dbReference>
<dbReference type="GO" id="GO:0020037">
    <property type="term" value="F:heme binding"/>
    <property type="evidence" value="ECO:0007669"/>
    <property type="project" value="InterPro"/>
</dbReference>
<protein>
    <submittedName>
        <fullName evidence="7">Unannotated protein</fullName>
    </submittedName>
</protein>
<dbReference type="GO" id="GO:0005506">
    <property type="term" value="F:iron ion binding"/>
    <property type="evidence" value="ECO:0007669"/>
    <property type="project" value="InterPro"/>
</dbReference>
<dbReference type="Pfam" id="PF00067">
    <property type="entry name" value="p450"/>
    <property type="match status" value="1"/>
</dbReference>
<evidence type="ECO:0000256" key="4">
    <source>
        <dbReference type="ARBA" id="ARBA00023002"/>
    </source>
</evidence>
<evidence type="ECO:0000313" key="7">
    <source>
        <dbReference type="EMBL" id="CAB4920450.1"/>
    </source>
</evidence>
<proteinExistence type="inferred from homology"/>
<keyword evidence="3" id="KW-0479">Metal-binding</keyword>
<dbReference type="FunFam" id="1.10.630.10:FF:000018">
    <property type="entry name" value="Cytochrome P450 monooxygenase"/>
    <property type="match status" value="1"/>
</dbReference>
<dbReference type="SUPFAM" id="SSF48264">
    <property type="entry name" value="Cytochrome P450"/>
    <property type="match status" value="1"/>
</dbReference>
<dbReference type="PANTHER" id="PTHR46696:SF1">
    <property type="entry name" value="CYTOCHROME P450 YJIB-RELATED"/>
    <property type="match status" value="1"/>
</dbReference>
<dbReference type="Gene3D" id="1.10.630.10">
    <property type="entry name" value="Cytochrome P450"/>
    <property type="match status" value="1"/>
</dbReference>
<dbReference type="EMBL" id="CAFBMX010000002">
    <property type="protein sequence ID" value="CAB4920450.1"/>
    <property type="molecule type" value="Genomic_DNA"/>
</dbReference>
<dbReference type="GO" id="GO:0004497">
    <property type="term" value="F:monooxygenase activity"/>
    <property type="evidence" value="ECO:0007669"/>
    <property type="project" value="UniProtKB-KW"/>
</dbReference>
<sequence>MPDTQRPVLPGFDPFSQEFLADPAAVLRRAQDEEPVFYFPELNYWVVTRFDDVERVISDFETFSSVAIAVLPVPQDMHDRVPPDFYERSFIASDPPVHTISRKAANTAFKRSRVDHMEEEIRGLCNELIDGFAARGSADLMEEFAYPLAIRTLARLIGLPDGPQDVAEYQRWAPDLVAVLTPKFPPLPDGSPAPATPMEPAELRERYERIATARAFFQRLVDEREREPKQDLLSSMLHAEGDEEGGRALPQALVITHMVELITAGSATTANLIGHALKFLGETPGALAALAADPSLVDNAVEEALRRRASTFGIFRKATRDVEIRGVMIPEGSLIWAAYAATGHDPDRFTDSERFDIHRPNAGQHLNFGKGRHFCMGAPLARLESATAVRTLLERLPDLDVPAGQEVEYAPSLIVPELLHLEGRWSAA</sequence>
<dbReference type="InterPro" id="IPR001128">
    <property type="entry name" value="Cyt_P450"/>
</dbReference>
<evidence type="ECO:0000256" key="2">
    <source>
        <dbReference type="ARBA" id="ARBA00022617"/>
    </source>
</evidence>
<evidence type="ECO:0000256" key="3">
    <source>
        <dbReference type="ARBA" id="ARBA00022723"/>
    </source>
</evidence>
<dbReference type="PRINTS" id="PR00359">
    <property type="entry name" value="BP450"/>
</dbReference>
<evidence type="ECO:0000256" key="1">
    <source>
        <dbReference type="ARBA" id="ARBA00010617"/>
    </source>
</evidence>
<comment type="similarity">
    <text evidence="1">Belongs to the cytochrome P450 family.</text>
</comment>
<name>A0A6J7HV82_9ZZZZ</name>
<keyword evidence="2" id="KW-0349">Heme</keyword>
<evidence type="ECO:0000256" key="6">
    <source>
        <dbReference type="ARBA" id="ARBA00023033"/>
    </source>
</evidence>
<dbReference type="PANTHER" id="PTHR46696">
    <property type="entry name" value="P450, PUTATIVE (EUROFUNG)-RELATED"/>
    <property type="match status" value="1"/>
</dbReference>
<dbReference type="InterPro" id="IPR036396">
    <property type="entry name" value="Cyt_P450_sf"/>
</dbReference>
<gene>
    <name evidence="7" type="ORF">UFOPK3674_00517</name>
</gene>
<keyword evidence="6" id="KW-0503">Monooxygenase</keyword>
<dbReference type="AlphaFoldDB" id="A0A6J7HV82"/>
<keyword evidence="4" id="KW-0560">Oxidoreductase</keyword>
<evidence type="ECO:0000256" key="5">
    <source>
        <dbReference type="ARBA" id="ARBA00023004"/>
    </source>
</evidence>
<reference evidence="7" key="1">
    <citation type="submission" date="2020-05" db="EMBL/GenBank/DDBJ databases">
        <authorList>
            <person name="Chiriac C."/>
            <person name="Salcher M."/>
            <person name="Ghai R."/>
            <person name="Kavagutti S V."/>
        </authorList>
    </citation>
    <scope>NUCLEOTIDE SEQUENCE</scope>
</reference>
<dbReference type="InterPro" id="IPR017972">
    <property type="entry name" value="Cyt_P450_CS"/>
</dbReference>
<keyword evidence="5" id="KW-0408">Iron</keyword>
<accession>A0A6J7HV82</accession>
<organism evidence="7">
    <name type="scientific">freshwater metagenome</name>
    <dbReference type="NCBI Taxonomy" id="449393"/>
    <lineage>
        <taxon>unclassified sequences</taxon>
        <taxon>metagenomes</taxon>
        <taxon>ecological metagenomes</taxon>
    </lineage>
</organism>
<dbReference type="PROSITE" id="PS00086">
    <property type="entry name" value="CYTOCHROME_P450"/>
    <property type="match status" value="1"/>
</dbReference>
<dbReference type="InterPro" id="IPR002397">
    <property type="entry name" value="Cyt_P450_B"/>
</dbReference>